<name>A0A934N9V5_9BACT</name>
<dbReference type="GO" id="GO:0009252">
    <property type="term" value="P:peptidoglycan biosynthetic process"/>
    <property type="evidence" value="ECO:0007669"/>
    <property type="project" value="UniProtKB-KW"/>
</dbReference>
<dbReference type="InterPro" id="IPR016181">
    <property type="entry name" value="Acyl_CoA_acyltransferase"/>
</dbReference>
<reference evidence="7" key="1">
    <citation type="submission" date="2020-10" db="EMBL/GenBank/DDBJ databases">
        <title>Ca. Dormibacterota MAGs.</title>
        <authorList>
            <person name="Montgomery K."/>
        </authorList>
    </citation>
    <scope>NUCLEOTIDE SEQUENCE [LARGE SCALE GENOMIC DNA]</scope>
    <source>
        <strain evidence="7">SC8812_S17_10</strain>
    </source>
</reference>
<sequence length="324" mass="36145">MAADRAWDAGLEELARPAPLLQSWGFGETQRREGWQLERVRLPGPVQATVLLQGRGRLSRAYVPRGPVPATPAALEALAGWARERRLARLRVEPEAPPELAGALRELGFRPAPAVHPPETVIVPLGGEEEMLSRFKPKHRYNIRLGLKRGVTVEEGADPEELSRQSDVTARRQGISLPQVTIYRHRLELLEWCRTYVARYQGRPIAAIMVARFGGRAYYLFGGSNGEAREVMPAYVLQWTAMRAAVEAGCRDYDLWGVPPRPDPSHPWHGLWQFKTGFGGELVGFAGAWDLVLSPLRARLASALGEAPQQAARRLRRLLNRRPG</sequence>
<evidence type="ECO:0000313" key="8">
    <source>
        <dbReference type="Proteomes" id="UP000612893"/>
    </source>
</evidence>
<dbReference type="PANTHER" id="PTHR36174">
    <property type="entry name" value="LIPID II:GLYCINE GLYCYLTRANSFERASE"/>
    <property type="match status" value="1"/>
</dbReference>
<dbReference type="GO" id="GO:0071555">
    <property type="term" value="P:cell wall organization"/>
    <property type="evidence" value="ECO:0007669"/>
    <property type="project" value="UniProtKB-KW"/>
</dbReference>
<keyword evidence="6" id="KW-0961">Cell wall biogenesis/degradation</keyword>
<accession>A0A934N9V5</accession>
<evidence type="ECO:0000256" key="1">
    <source>
        <dbReference type="ARBA" id="ARBA00009943"/>
    </source>
</evidence>
<keyword evidence="4" id="KW-0573">Peptidoglycan synthesis</keyword>
<protein>
    <submittedName>
        <fullName evidence="7">Peptidoglycan bridge formation glycyltransferase FemA/FemB family protein</fullName>
    </submittedName>
</protein>
<comment type="caution">
    <text evidence="7">The sequence shown here is derived from an EMBL/GenBank/DDBJ whole genome shotgun (WGS) entry which is preliminary data.</text>
</comment>
<dbReference type="Pfam" id="PF02388">
    <property type="entry name" value="FemAB"/>
    <property type="match status" value="1"/>
</dbReference>
<evidence type="ECO:0000313" key="7">
    <source>
        <dbReference type="EMBL" id="MBJ7599403.1"/>
    </source>
</evidence>
<keyword evidence="3" id="KW-0133">Cell shape</keyword>
<evidence type="ECO:0000256" key="2">
    <source>
        <dbReference type="ARBA" id="ARBA00022679"/>
    </source>
</evidence>
<dbReference type="Gene3D" id="3.40.630.30">
    <property type="match status" value="2"/>
</dbReference>
<dbReference type="PANTHER" id="PTHR36174:SF1">
    <property type="entry name" value="LIPID II:GLYCINE GLYCYLTRANSFERASE"/>
    <property type="match status" value="1"/>
</dbReference>
<dbReference type="GO" id="GO:0016755">
    <property type="term" value="F:aminoacyltransferase activity"/>
    <property type="evidence" value="ECO:0007669"/>
    <property type="project" value="InterPro"/>
</dbReference>
<comment type="similarity">
    <text evidence="1">Belongs to the FemABX family.</text>
</comment>
<evidence type="ECO:0000256" key="4">
    <source>
        <dbReference type="ARBA" id="ARBA00022984"/>
    </source>
</evidence>
<dbReference type="SUPFAM" id="SSF55729">
    <property type="entry name" value="Acyl-CoA N-acyltransferases (Nat)"/>
    <property type="match status" value="2"/>
</dbReference>
<dbReference type="InterPro" id="IPR050644">
    <property type="entry name" value="PG_Glycine_Bridge_Synth"/>
</dbReference>
<keyword evidence="8" id="KW-1185">Reference proteome</keyword>
<dbReference type="Proteomes" id="UP000612893">
    <property type="component" value="Unassembled WGS sequence"/>
</dbReference>
<dbReference type="AlphaFoldDB" id="A0A934N9V5"/>
<organism evidence="7 8">
    <name type="scientific">Candidatus Nephthysia bennettiae</name>
    <dbReference type="NCBI Taxonomy" id="3127016"/>
    <lineage>
        <taxon>Bacteria</taxon>
        <taxon>Bacillati</taxon>
        <taxon>Candidatus Dormiibacterota</taxon>
        <taxon>Candidatus Dormibacteria</taxon>
        <taxon>Candidatus Dormibacterales</taxon>
        <taxon>Candidatus Dormibacteraceae</taxon>
        <taxon>Candidatus Nephthysia</taxon>
    </lineage>
</organism>
<keyword evidence="2" id="KW-0808">Transferase</keyword>
<dbReference type="EMBL" id="JAEKNR010000151">
    <property type="protein sequence ID" value="MBJ7599403.1"/>
    <property type="molecule type" value="Genomic_DNA"/>
</dbReference>
<keyword evidence="5" id="KW-0012">Acyltransferase</keyword>
<dbReference type="RefSeq" id="WP_338202894.1">
    <property type="nucleotide sequence ID" value="NZ_JAEKNR010000151.1"/>
</dbReference>
<evidence type="ECO:0000256" key="5">
    <source>
        <dbReference type="ARBA" id="ARBA00023315"/>
    </source>
</evidence>
<proteinExistence type="inferred from homology"/>
<dbReference type="GO" id="GO:0008360">
    <property type="term" value="P:regulation of cell shape"/>
    <property type="evidence" value="ECO:0007669"/>
    <property type="project" value="UniProtKB-KW"/>
</dbReference>
<evidence type="ECO:0000256" key="6">
    <source>
        <dbReference type="ARBA" id="ARBA00023316"/>
    </source>
</evidence>
<dbReference type="PROSITE" id="PS51191">
    <property type="entry name" value="FEMABX"/>
    <property type="match status" value="1"/>
</dbReference>
<gene>
    <name evidence="7" type="ORF">JF922_15165</name>
</gene>
<dbReference type="InterPro" id="IPR003447">
    <property type="entry name" value="FEMABX"/>
</dbReference>
<evidence type="ECO:0000256" key="3">
    <source>
        <dbReference type="ARBA" id="ARBA00022960"/>
    </source>
</evidence>